<accession>A0ABR2PYR0</accession>
<sequence length="936" mass="105155">MFCIRVSVTAFEDQRCWIDEIGTQENGSAMARNQGTWEEINKFEVLDSDIKAVELQVPNSFDNLSIVKLADTESGRGIQKTIPSTVDNSEAGLSQNGQSHVVLGGSERLVEIPIVQQSDSSKYSTESSEVQAPLLDKETGSHQVEPGEEIQAIVETSKALEIRFKGVLSWNVRGFGRKEKIKAARDLLAKVKPYVGFFQETKLEQVNENFSRKLWGNLNRCVVFLPTIRSTGGLISTWDPDFFNVSDRIINRRFIGLVGTLRDGNHSIDLVNVYGPSTDLEKKEFFEELSKLITKYNIAWVVGGDFNAYLNPEEKLGFSFNSFSMHVFKEFVGNMQGIDLPLCGGAFTWCNNRDPPTFVRLDRFIVTADVILKFPNISQVLLTKALSDHNAILIHSALFNWCLKPFKFFNYWLRKEGFDDLMTSVFSKLSSDGNSRGIGGLLREPKNAIKTWAKSQCQDRKVSIYNLEANINELEVKIQTSALPPSIMNQVLAVKRVLRVFELALGLGLNLKKSRVFGLIVDQASLQSWANAMGCSMGSLPTEYLGFPLGVRHNSIKLWELILKKLSTKLASWKSQLLSFGGLGRDWLQWIESSDGLYSIKTMKAQLSLVPTSVVNWKKVVWIGLAPPKVEAFMWLILHEHVPVKVELLKRGVSLVADDSCPLCNQARETVEHIFFTCSVSWQLWTSLVSCLGVSLVLHQNPLKFLIDWPYLCSKFSRDIMWLLIPFAIVWSIWLQMNEIIFHGKPRDSVQLVFNTKLRATWWWKALKTDLNIHLDSIIFDPSLASSFGVASPLSPAKWVWIPPPLGFLKFNVDGACSHEGKCGVGGVLRDANGSKLMEFSLSIGFGSPLLAEILAIKFAVERFVNSSWVNRSRLVVESDSKTIVDWVSDPSLSSPLFSKLVQGISSFFTNGQWSIRHIRRVQNVYADTLAKAEIG</sequence>
<dbReference type="InterPro" id="IPR044730">
    <property type="entry name" value="RNase_H-like_dom_plant"/>
</dbReference>
<name>A0ABR2PYR0_9ROSI</name>
<reference evidence="2 3" key="1">
    <citation type="journal article" date="2024" name="G3 (Bethesda)">
        <title>Genome assembly of Hibiscus sabdariffa L. provides insights into metabolisms of medicinal natural products.</title>
        <authorList>
            <person name="Kim T."/>
        </authorList>
    </citation>
    <scope>NUCLEOTIDE SEQUENCE [LARGE SCALE GENOMIC DNA]</scope>
    <source>
        <strain evidence="2">TK-2024</strain>
        <tissue evidence="2">Old leaves</tissue>
    </source>
</reference>
<feature type="domain" description="RNase H type-1" evidence="1">
    <location>
        <begin position="805"/>
        <end position="936"/>
    </location>
</feature>
<dbReference type="EMBL" id="JBBPBN010000049">
    <property type="protein sequence ID" value="KAK8993498.1"/>
    <property type="molecule type" value="Genomic_DNA"/>
</dbReference>
<dbReference type="Pfam" id="PF13456">
    <property type="entry name" value="RVT_3"/>
    <property type="match status" value="1"/>
</dbReference>
<dbReference type="InterPro" id="IPR012337">
    <property type="entry name" value="RNaseH-like_sf"/>
</dbReference>
<dbReference type="InterPro" id="IPR005135">
    <property type="entry name" value="Endo/exonuclease/phosphatase"/>
</dbReference>
<dbReference type="Pfam" id="PF03372">
    <property type="entry name" value="Exo_endo_phos"/>
    <property type="match status" value="1"/>
</dbReference>
<dbReference type="Gene3D" id="3.30.420.10">
    <property type="entry name" value="Ribonuclease H-like superfamily/Ribonuclease H"/>
    <property type="match status" value="1"/>
</dbReference>
<dbReference type="CDD" id="cd06222">
    <property type="entry name" value="RNase_H_like"/>
    <property type="match status" value="1"/>
</dbReference>
<dbReference type="SUPFAM" id="SSF56219">
    <property type="entry name" value="DNase I-like"/>
    <property type="match status" value="1"/>
</dbReference>
<dbReference type="InterPro" id="IPR026960">
    <property type="entry name" value="RVT-Znf"/>
</dbReference>
<dbReference type="PANTHER" id="PTHR33116:SF78">
    <property type="entry name" value="OS12G0587133 PROTEIN"/>
    <property type="match status" value="1"/>
</dbReference>
<dbReference type="PROSITE" id="PS50879">
    <property type="entry name" value="RNASE_H_1"/>
    <property type="match status" value="1"/>
</dbReference>
<dbReference type="SUPFAM" id="SSF53098">
    <property type="entry name" value="Ribonuclease H-like"/>
    <property type="match status" value="1"/>
</dbReference>
<comment type="caution">
    <text evidence="2">The sequence shown here is derived from an EMBL/GenBank/DDBJ whole genome shotgun (WGS) entry which is preliminary data.</text>
</comment>
<evidence type="ECO:0000259" key="1">
    <source>
        <dbReference type="PROSITE" id="PS50879"/>
    </source>
</evidence>
<dbReference type="Proteomes" id="UP001396334">
    <property type="component" value="Unassembled WGS sequence"/>
</dbReference>
<evidence type="ECO:0000313" key="2">
    <source>
        <dbReference type="EMBL" id="KAK8993498.1"/>
    </source>
</evidence>
<dbReference type="InterPro" id="IPR002156">
    <property type="entry name" value="RNaseH_domain"/>
</dbReference>
<keyword evidence="3" id="KW-1185">Reference proteome</keyword>
<gene>
    <name evidence="2" type="ORF">V6N11_033593</name>
</gene>
<dbReference type="Gene3D" id="3.60.10.10">
    <property type="entry name" value="Endonuclease/exonuclease/phosphatase"/>
    <property type="match status" value="1"/>
</dbReference>
<protein>
    <recommendedName>
        <fullName evidence="1">RNase H type-1 domain-containing protein</fullName>
    </recommendedName>
</protein>
<proteinExistence type="predicted"/>
<organism evidence="2 3">
    <name type="scientific">Hibiscus sabdariffa</name>
    <name type="common">roselle</name>
    <dbReference type="NCBI Taxonomy" id="183260"/>
    <lineage>
        <taxon>Eukaryota</taxon>
        <taxon>Viridiplantae</taxon>
        <taxon>Streptophyta</taxon>
        <taxon>Embryophyta</taxon>
        <taxon>Tracheophyta</taxon>
        <taxon>Spermatophyta</taxon>
        <taxon>Magnoliopsida</taxon>
        <taxon>eudicotyledons</taxon>
        <taxon>Gunneridae</taxon>
        <taxon>Pentapetalae</taxon>
        <taxon>rosids</taxon>
        <taxon>malvids</taxon>
        <taxon>Malvales</taxon>
        <taxon>Malvaceae</taxon>
        <taxon>Malvoideae</taxon>
        <taxon>Hibiscus</taxon>
    </lineage>
</organism>
<dbReference type="Pfam" id="PF13966">
    <property type="entry name" value="zf-RVT"/>
    <property type="match status" value="1"/>
</dbReference>
<dbReference type="PANTHER" id="PTHR33116">
    <property type="entry name" value="REVERSE TRANSCRIPTASE ZINC-BINDING DOMAIN-CONTAINING PROTEIN-RELATED-RELATED"/>
    <property type="match status" value="1"/>
</dbReference>
<evidence type="ECO:0000313" key="3">
    <source>
        <dbReference type="Proteomes" id="UP001396334"/>
    </source>
</evidence>
<dbReference type="InterPro" id="IPR036691">
    <property type="entry name" value="Endo/exonu/phosph_ase_sf"/>
</dbReference>
<dbReference type="InterPro" id="IPR036397">
    <property type="entry name" value="RNaseH_sf"/>
</dbReference>